<accession>A0A9D2J516</accession>
<evidence type="ECO:0000313" key="3">
    <source>
        <dbReference type="EMBL" id="HIZ36848.1"/>
    </source>
</evidence>
<reference evidence="3" key="2">
    <citation type="submission" date="2021-04" db="EMBL/GenBank/DDBJ databases">
        <authorList>
            <person name="Gilroy R."/>
        </authorList>
    </citation>
    <scope>NUCLEOTIDE SEQUENCE</scope>
    <source>
        <strain evidence="3">ChiGjej4B4-7305</strain>
    </source>
</reference>
<organism evidence="3 4">
    <name type="scientific">Candidatus Ruania gallistercoris</name>
    <dbReference type="NCBI Taxonomy" id="2838746"/>
    <lineage>
        <taxon>Bacteria</taxon>
        <taxon>Bacillati</taxon>
        <taxon>Actinomycetota</taxon>
        <taxon>Actinomycetes</taxon>
        <taxon>Micrococcales</taxon>
        <taxon>Ruaniaceae</taxon>
        <taxon>Ruania</taxon>
    </lineage>
</organism>
<evidence type="ECO:0008006" key="5">
    <source>
        <dbReference type="Google" id="ProtNLM"/>
    </source>
</evidence>
<dbReference type="AlphaFoldDB" id="A0A9D2J516"/>
<feature type="region of interest" description="Disordered" evidence="1">
    <location>
        <begin position="22"/>
        <end position="42"/>
    </location>
</feature>
<evidence type="ECO:0000313" key="4">
    <source>
        <dbReference type="Proteomes" id="UP000824037"/>
    </source>
</evidence>
<gene>
    <name evidence="3" type="ORF">H9815_13825</name>
</gene>
<protein>
    <recommendedName>
        <fullName evidence="5">Secreted protein</fullName>
    </recommendedName>
</protein>
<name>A0A9D2J516_9MICO</name>
<proteinExistence type="predicted"/>
<sequence length="260" mass="26808">MRRAAAAVLTGAMLALGACSPEAEDPTADCTDQGSPPPGEPGAAEVLLTVGNDDGSSQLTAVLYADGWVLTLDGEDMSAVTALQPPMMAPTPPEARQWQPAYLGSCQLEEVTGLAAEELDQDQDLGDPQITDQASTIVTYYGGEQPATTRAYALGRDGAGLSSSDQAGREVLQGIITALAEAPSDGDLLEVETVQLISNGEVDLPPDWPGPPLADIIGDDEICGELTGQEAQEAFGYIADGGDIDALRLEVLPPGLPTCT</sequence>
<dbReference type="EMBL" id="DXBY01000238">
    <property type="protein sequence ID" value="HIZ36848.1"/>
    <property type="molecule type" value="Genomic_DNA"/>
</dbReference>
<keyword evidence="2" id="KW-0732">Signal</keyword>
<dbReference type="Proteomes" id="UP000824037">
    <property type="component" value="Unassembled WGS sequence"/>
</dbReference>
<reference evidence="3" key="1">
    <citation type="journal article" date="2021" name="PeerJ">
        <title>Extensive microbial diversity within the chicken gut microbiome revealed by metagenomics and culture.</title>
        <authorList>
            <person name="Gilroy R."/>
            <person name="Ravi A."/>
            <person name="Getino M."/>
            <person name="Pursley I."/>
            <person name="Horton D.L."/>
            <person name="Alikhan N.F."/>
            <person name="Baker D."/>
            <person name="Gharbi K."/>
            <person name="Hall N."/>
            <person name="Watson M."/>
            <person name="Adriaenssens E.M."/>
            <person name="Foster-Nyarko E."/>
            <person name="Jarju S."/>
            <person name="Secka A."/>
            <person name="Antonio M."/>
            <person name="Oren A."/>
            <person name="Chaudhuri R.R."/>
            <person name="La Ragione R."/>
            <person name="Hildebrand F."/>
            <person name="Pallen M.J."/>
        </authorList>
    </citation>
    <scope>NUCLEOTIDE SEQUENCE</scope>
    <source>
        <strain evidence="3">ChiGjej4B4-7305</strain>
    </source>
</reference>
<dbReference type="PROSITE" id="PS51257">
    <property type="entry name" value="PROKAR_LIPOPROTEIN"/>
    <property type="match status" value="1"/>
</dbReference>
<feature type="chain" id="PRO_5038713288" description="Secreted protein" evidence="2">
    <location>
        <begin position="24"/>
        <end position="260"/>
    </location>
</feature>
<feature type="signal peptide" evidence="2">
    <location>
        <begin position="1"/>
        <end position="23"/>
    </location>
</feature>
<evidence type="ECO:0000256" key="1">
    <source>
        <dbReference type="SAM" id="MobiDB-lite"/>
    </source>
</evidence>
<evidence type="ECO:0000256" key="2">
    <source>
        <dbReference type="SAM" id="SignalP"/>
    </source>
</evidence>
<comment type="caution">
    <text evidence="3">The sequence shown here is derived from an EMBL/GenBank/DDBJ whole genome shotgun (WGS) entry which is preliminary data.</text>
</comment>